<protein>
    <submittedName>
        <fullName evidence="1">Uncharacterized protein</fullName>
    </submittedName>
</protein>
<sequence length="100" mass="11119">MSKDTLMISVAEQTVGESVLDVHVDITCLVIVSLKLTFPSALYSPRYGIRRESSRVRLPAPLQQAGEGLVTLVRVFRGNSAVRRRRPEKLDRDGRSVAEP</sequence>
<organism evidence="1 2">
    <name type="scientific">Portunus trituberculatus</name>
    <name type="common">Swimming crab</name>
    <name type="synonym">Neptunus trituberculatus</name>
    <dbReference type="NCBI Taxonomy" id="210409"/>
    <lineage>
        <taxon>Eukaryota</taxon>
        <taxon>Metazoa</taxon>
        <taxon>Ecdysozoa</taxon>
        <taxon>Arthropoda</taxon>
        <taxon>Crustacea</taxon>
        <taxon>Multicrustacea</taxon>
        <taxon>Malacostraca</taxon>
        <taxon>Eumalacostraca</taxon>
        <taxon>Eucarida</taxon>
        <taxon>Decapoda</taxon>
        <taxon>Pleocyemata</taxon>
        <taxon>Brachyura</taxon>
        <taxon>Eubrachyura</taxon>
        <taxon>Portunoidea</taxon>
        <taxon>Portunidae</taxon>
        <taxon>Portuninae</taxon>
        <taxon>Portunus</taxon>
    </lineage>
</organism>
<keyword evidence="2" id="KW-1185">Reference proteome</keyword>
<evidence type="ECO:0000313" key="2">
    <source>
        <dbReference type="Proteomes" id="UP000324222"/>
    </source>
</evidence>
<name>A0A5B7D319_PORTR</name>
<dbReference type="AlphaFoldDB" id="A0A5B7D319"/>
<accession>A0A5B7D319</accession>
<comment type="caution">
    <text evidence="1">The sequence shown here is derived from an EMBL/GenBank/DDBJ whole genome shotgun (WGS) entry which is preliminary data.</text>
</comment>
<proteinExistence type="predicted"/>
<evidence type="ECO:0000313" key="1">
    <source>
        <dbReference type="EMBL" id="MPC15888.1"/>
    </source>
</evidence>
<reference evidence="1 2" key="1">
    <citation type="submission" date="2019-05" db="EMBL/GenBank/DDBJ databases">
        <title>Another draft genome of Portunus trituberculatus and its Hox gene families provides insights of decapod evolution.</title>
        <authorList>
            <person name="Jeong J.-H."/>
            <person name="Song I."/>
            <person name="Kim S."/>
            <person name="Choi T."/>
            <person name="Kim D."/>
            <person name="Ryu S."/>
            <person name="Kim W."/>
        </authorList>
    </citation>
    <scope>NUCLEOTIDE SEQUENCE [LARGE SCALE GENOMIC DNA]</scope>
    <source>
        <tissue evidence="1">Muscle</tissue>
    </source>
</reference>
<dbReference type="Proteomes" id="UP000324222">
    <property type="component" value="Unassembled WGS sequence"/>
</dbReference>
<gene>
    <name evidence="1" type="ORF">E2C01_008692</name>
</gene>
<dbReference type="EMBL" id="VSRR010000461">
    <property type="protein sequence ID" value="MPC15888.1"/>
    <property type="molecule type" value="Genomic_DNA"/>
</dbReference>